<feature type="disulfide bond" evidence="6">
    <location>
        <begin position="1268"/>
        <end position="1277"/>
    </location>
</feature>
<keyword evidence="4 6" id="KW-1015">Disulfide bond</keyword>
<feature type="domain" description="EGF-like" evidence="8">
    <location>
        <begin position="1207"/>
        <end position="1241"/>
    </location>
</feature>
<feature type="domain" description="EGF-like" evidence="8">
    <location>
        <begin position="1243"/>
        <end position="1278"/>
    </location>
</feature>
<feature type="disulfide bond" evidence="6">
    <location>
        <begin position="1284"/>
        <end position="1294"/>
    </location>
</feature>
<dbReference type="SMART" id="SM00179">
    <property type="entry name" value="EGF_CA"/>
    <property type="match status" value="8"/>
</dbReference>
<organism evidence="9 10">
    <name type="scientific">Porites evermanni</name>
    <dbReference type="NCBI Taxonomy" id="104178"/>
    <lineage>
        <taxon>Eukaryota</taxon>
        <taxon>Metazoa</taxon>
        <taxon>Cnidaria</taxon>
        <taxon>Anthozoa</taxon>
        <taxon>Hexacorallia</taxon>
        <taxon>Scleractinia</taxon>
        <taxon>Fungiina</taxon>
        <taxon>Poritidae</taxon>
        <taxon>Porites</taxon>
    </lineage>
</organism>
<feature type="domain" description="EGF-like" evidence="8">
    <location>
        <begin position="1351"/>
        <end position="1393"/>
    </location>
</feature>
<dbReference type="SUPFAM" id="SSF57196">
    <property type="entry name" value="EGF/Laminin"/>
    <property type="match status" value="5"/>
</dbReference>
<keyword evidence="3" id="KW-0677">Repeat</keyword>
<protein>
    <recommendedName>
        <fullName evidence="8">EGF-like domain-containing protein</fullName>
    </recommendedName>
</protein>
<dbReference type="PANTHER" id="PTHR24049">
    <property type="entry name" value="CRUMBS FAMILY MEMBER"/>
    <property type="match status" value="1"/>
</dbReference>
<dbReference type="PANTHER" id="PTHR24049:SF22">
    <property type="entry name" value="DROSOPHILA CRUMBS HOMOLOG"/>
    <property type="match status" value="1"/>
</dbReference>
<dbReference type="PROSITE" id="PS01186">
    <property type="entry name" value="EGF_2"/>
    <property type="match status" value="9"/>
</dbReference>
<dbReference type="SMART" id="SM00181">
    <property type="entry name" value="EGF"/>
    <property type="match status" value="13"/>
</dbReference>
<dbReference type="InterPro" id="IPR000742">
    <property type="entry name" value="EGF"/>
</dbReference>
<feature type="non-terminal residue" evidence="9">
    <location>
        <position position="1551"/>
    </location>
</feature>
<keyword evidence="10" id="KW-1185">Reference proteome</keyword>
<dbReference type="Pfam" id="PF12661">
    <property type="entry name" value="hEGF"/>
    <property type="match status" value="5"/>
</dbReference>
<evidence type="ECO:0000313" key="10">
    <source>
        <dbReference type="Proteomes" id="UP001159427"/>
    </source>
</evidence>
<dbReference type="InterPro" id="IPR013032">
    <property type="entry name" value="EGF-like_CS"/>
</dbReference>
<feature type="domain" description="EGF-like" evidence="8">
    <location>
        <begin position="1521"/>
        <end position="1551"/>
    </location>
</feature>
<dbReference type="InterPro" id="IPR051022">
    <property type="entry name" value="Notch_Cell-Fate_Det"/>
</dbReference>
<dbReference type="PROSITE" id="PS50026">
    <property type="entry name" value="EGF_3"/>
    <property type="match status" value="10"/>
</dbReference>
<dbReference type="EMBL" id="CALNXI010001648">
    <property type="protein sequence ID" value="CAH3174115.1"/>
    <property type="molecule type" value="Genomic_DNA"/>
</dbReference>
<dbReference type="InterPro" id="IPR041161">
    <property type="entry name" value="EGF_Tenascin"/>
</dbReference>
<dbReference type="CDD" id="cd00054">
    <property type="entry name" value="EGF_CA"/>
    <property type="match status" value="8"/>
</dbReference>
<evidence type="ECO:0000256" key="5">
    <source>
        <dbReference type="ARBA" id="ARBA00023180"/>
    </source>
</evidence>
<feature type="chain" id="PRO_5047319943" description="EGF-like domain-containing protein" evidence="7">
    <location>
        <begin position="27"/>
        <end position="1551"/>
    </location>
</feature>
<dbReference type="InterPro" id="IPR058727">
    <property type="entry name" value="Helical_Vwde"/>
</dbReference>
<evidence type="ECO:0000256" key="4">
    <source>
        <dbReference type="ARBA" id="ARBA00023157"/>
    </source>
</evidence>
<feature type="domain" description="EGF-like" evidence="8">
    <location>
        <begin position="1445"/>
        <end position="1481"/>
    </location>
</feature>
<dbReference type="InterPro" id="IPR009030">
    <property type="entry name" value="Growth_fac_rcpt_cys_sf"/>
</dbReference>
<dbReference type="PROSITE" id="PS01187">
    <property type="entry name" value="EGF_CA"/>
    <property type="match status" value="3"/>
</dbReference>
<evidence type="ECO:0000259" key="8">
    <source>
        <dbReference type="PROSITE" id="PS50026"/>
    </source>
</evidence>
<dbReference type="Proteomes" id="UP001159427">
    <property type="component" value="Unassembled WGS sequence"/>
</dbReference>
<comment type="caution">
    <text evidence="9">The sequence shown here is derived from an EMBL/GenBank/DDBJ whole genome shotgun (WGS) entry which is preliminary data.</text>
</comment>
<feature type="disulfide bond" evidence="6">
    <location>
        <begin position="1383"/>
        <end position="1392"/>
    </location>
</feature>
<feature type="disulfide bond" evidence="6">
    <location>
        <begin position="1471"/>
        <end position="1480"/>
    </location>
</feature>
<dbReference type="Pfam" id="PF18720">
    <property type="entry name" value="EGF_Tenascin"/>
    <property type="match status" value="1"/>
</dbReference>
<feature type="domain" description="EGF-like" evidence="8">
    <location>
        <begin position="1280"/>
        <end position="1315"/>
    </location>
</feature>
<comment type="caution">
    <text evidence="6">Lacks conserved residue(s) required for the propagation of feature annotation.</text>
</comment>
<dbReference type="Pfam" id="PF26129">
    <property type="entry name" value="Vwde"/>
    <property type="match status" value="1"/>
</dbReference>
<evidence type="ECO:0000256" key="6">
    <source>
        <dbReference type="PROSITE-ProRule" id="PRU00076"/>
    </source>
</evidence>
<accession>A0ABN8R517</accession>
<sequence>MNVNRCNRSVFLSCLLLFVCLKLAVCQTAVCNNCCYDHQNISEPRRSTKSVWQSGQIVLCDMNIRYGWYRFTSFGGSKMPESVVQESHCGTHDPIWLNGKHPTVAEGNVARTACVNSFGLDNGCFDSFDINVKNCGGYYVYYLKPLDYCAAAYCAGFKEPCPYGKEGEPPNCYDPPKEFSSDYIGDPKITYIDVQESPSVPLICKAQLFHGIGTWANVTYLVQWFANGATLRHDERCPGGGASCPREDYISFKLEGDMYKIGQTISCNISAKFTTSPKNVWSTPKYTRTPFFVGLQVNQTALNIPTLETCDPDTEYVVAFTPTIPVRAYTDPQGNKRYPKITFYAPQEVNIKQSCEATLEELKPVYLTVTAACSQVSKPGLKLIVPIFIQRTLVWNYKYSLPKVWINIRKQTDIQQCTSITDPHYTSLQGRSVKIRYYTYMGRGDYILYRNTERHFEVDNKKIHARENIKSSIFLGSAMTGSFTMYGQSRAQQVKHAVQTRQWTCASGSGWFATCNCAAVVRDHNDVIEFTICSDSLGYNKITPIRYRILSRKCLSSGVSIKSKIGGRSVDYEVMFRSGAKVEIIRNEWGIDVLLFTPRATSAANESGLCLDPQQNIQAFGDQWRLENGKSLFHILPPLVDEYKLTYSQTCACLQDTENSPRHCRDPLPLAYPTLFKRDKNMALLSPAFLCDVQKRDVSSSDDPTDEDFKLFSQTPQLRLRVKRDVVFEVSKENATRYCAERISETKIGKLCAKVGVNVQALVNICSVDIQYTGDFSFASGSIAVLMKECGNLAARNLSILANISSEENGPTGSNFVEEIAELLCPNDCSFNGKCVNGSCVCNKEFTADDCSASIYQIPTILRLQGDGLCDKRQRPCRKVTVLGTGFINSTNMTCHVKEIKVVEGPWTPNNTEQKFPGEMTDLLLVDCFLPESPVMQGFFHETNEGVPAAGLVITVSNDGDHKSSENLTFISYDSACMSCNISTGCVLKVCQCSTKQRKPLVNIKLHFNLPPQMPTTTNYYVVPGEYLELPIEVSDPEGMPVIVTLIAGSPSGATIRDNVLLWNATSEILTIFALKATDACQEYSLLNITVSLRTCECKNNGSCVPHPNKPRGSGYYACDCIPGFTGGMCETDIDECQSFPCFRGYCLDGINNFTCVCDPGYVGWTCDTDYDDCTTSPCVYGNCTDLIANYRCDCNAGYGGKNCSIDIDECESSPCTRTCVDGVNSFTCVCEDGYGGYLCDFEINECQSSPCVHGTCLDKINSFSCNCESGFTGARCEVNIDDCHQSPCGNGTCVDLVNNYTCNCNVGFTGANCELVIKNCTENSCFPNVTCFKNSHTISCGPCPLGFTGDGKTCKVLSRSCIYSVFIKGTCVDLVNNYTCNCNVGFTGANCELVIKNCTEDSCFPNVTCFKNSHTISCGPCPLGFTAIVKFAYFLIDRNANLPDIDDCVNHTCANGELCVDGVNSITCHCSAGYTEGRCLTDIHDCVNHTFAHGGLYVDGVYSYPCNCSAGYIGERCLINIDDCVNHTCANGGLCVDGVNSYSCNCSAGY</sequence>
<evidence type="ECO:0000256" key="7">
    <source>
        <dbReference type="SAM" id="SignalP"/>
    </source>
</evidence>
<dbReference type="PROSITE" id="PS00010">
    <property type="entry name" value="ASX_HYDROXYL"/>
    <property type="match status" value="7"/>
</dbReference>
<dbReference type="PROSITE" id="PS00022">
    <property type="entry name" value="EGF_1"/>
    <property type="match status" value="8"/>
</dbReference>
<feature type="disulfide bond" evidence="6">
    <location>
        <begin position="1305"/>
        <end position="1314"/>
    </location>
</feature>
<feature type="disulfide bond" evidence="6">
    <location>
        <begin position="1158"/>
        <end position="1167"/>
    </location>
</feature>
<evidence type="ECO:0000256" key="3">
    <source>
        <dbReference type="ARBA" id="ARBA00022737"/>
    </source>
</evidence>
<name>A0ABN8R517_9CNID</name>
<dbReference type="SUPFAM" id="SSF57184">
    <property type="entry name" value="Growth factor receptor domain"/>
    <property type="match status" value="2"/>
</dbReference>
<dbReference type="InterPro" id="IPR057774">
    <property type="entry name" value="D8C_UMOD/GP2/OIT3-like"/>
</dbReference>
<feature type="disulfide bond" evidence="6">
    <location>
        <begin position="1509"/>
        <end position="1518"/>
    </location>
</feature>
<gene>
    <name evidence="9" type="ORF">PEVE_00009371</name>
</gene>
<dbReference type="InterPro" id="IPR018097">
    <property type="entry name" value="EGF_Ca-bd_CS"/>
</dbReference>
<feature type="domain" description="EGF-like" evidence="8">
    <location>
        <begin position="1483"/>
        <end position="1519"/>
    </location>
</feature>
<evidence type="ECO:0000256" key="1">
    <source>
        <dbReference type="ARBA" id="ARBA00022536"/>
    </source>
</evidence>
<feature type="disulfide bond" evidence="6">
    <location>
        <begin position="1231"/>
        <end position="1240"/>
    </location>
</feature>
<feature type="disulfide bond" evidence="6">
    <location>
        <begin position="1174"/>
        <end position="1184"/>
    </location>
</feature>
<evidence type="ECO:0000256" key="2">
    <source>
        <dbReference type="ARBA" id="ARBA00022729"/>
    </source>
</evidence>
<feature type="disulfide bond" evidence="6">
    <location>
        <begin position="1247"/>
        <end position="1257"/>
    </location>
</feature>
<dbReference type="InterPro" id="IPR000152">
    <property type="entry name" value="EGF-type_Asp/Asn_hydroxyl_site"/>
</dbReference>
<feature type="disulfide bond" evidence="6">
    <location>
        <begin position="1121"/>
        <end position="1130"/>
    </location>
</feature>
<feature type="domain" description="EGF-like" evidence="8">
    <location>
        <begin position="1092"/>
        <end position="1131"/>
    </location>
</feature>
<feature type="domain" description="EGF-like" evidence="8">
    <location>
        <begin position="1133"/>
        <end position="1168"/>
    </location>
</feature>
<dbReference type="Gene3D" id="2.10.25.10">
    <property type="entry name" value="Laminin"/>
    <property type="match status" value="11"/>
</dbReference>
<feature type="signal peptide" evidence="7">
    <location>
        <begin position="1"/>
        <end position="26"/>
    </location>
</feature>
<feature type="domain" description="EGF-like" evidence="8">
    <location>
        <begin position="1170"/>
        <end position="1205"/>
    </location>
</feature>
<keyword evidence="5" id="KW-0325">Glycoprotein</keyword>
<dbReference type="Pfam" id="PF23283">
    <property type="entry name" value="D8C_UMOD"/>
    <property type="match status" value="1"/>
</dbReference>
<evidence type="ECO:0000313" key="9">
    <source>
        <dbReference type="EMBL" id="CAH3174115.1"/>
    </source>
</evidence>
<feature type="disulfide bond" evidence="6">
    <location>
        <begin position="1137"/>
        <end position="1147"/>
    </location>
</feature>
<dbReference type="Pfam" id="PF00008">
    <property type="entry name" value="EGF"/>
    <property type="match status" value="2"/>
</dbReference>
<keyword evidence="1 6" id="KW-0245">EGF-like domain</keyword>
<proteinExistence type="predicted"/>
<keyword evidence="2 7" id="KW-0732">Signal</keyword>
<dbReference type="InterPro" id="IPR001881">
    <property type="entry name" value="EGF-like_Ca-bd_dom"/>
</dbReference>
<feature type="disulfide bond" evidence="6">
    <location>
        <begin position="1195"/>
        <end position="1204"/>
    </location>
</feature>
<reference evidence="9 10" key="1">
    <citation type="submission" date="2022-05" db="EMBL/GenBank/DDBJ databases">
        <authorList>
            <consortium name="Genoscope - CEA"/>
            <person name="William W."/>
        </authorList>
    </citation>
    <scope>NUCLEOTIDE SEQUENCE [LARGE SCALE GENOMIC DNA]</scope>
</reference>